<accession>A0AAW1EB06</accession>
<proteinExistence type="predicted"/>
<evidence type="ECO:0000313" key="3">
    <source>
        <dbReference type="Proteomes" id="UP001488805"/>
    </source>
</evidence>
<organism evidence="2 3">
    <name type="scientific">Zoarces viviparus</name>
    <name type="common">Viviparous eelpout</name>
    <name type="synonym">Blennius viviparus</name>
    <dbReference type="NCBI Taxonomy" id="48416"/>
    <lineage>
        <taxon>Eukaryota</taxon>
        <taxon>Metazoa</taxon>
        <taxon>Chordata</taxon>
        <taxon>Craniata</taxon>
        <taxon>Vertebrata</taxon>
        <taxon>Euteleostomi</taxon>
        <taxon>Actinopterygii</taxon>
        <taxon>Neopterygii</taxon>
        <taxon>Teleostei</taxon>
        <taxon>Neoteleostei</taxon>
        <taxon>Acanthomorphata</taxon>
        <taxon>Eupercaria</taxon>
        <taxon>Perciformes</taxon>
        <taxon>Cottioidei</taxon>
        <taxon>Zoarcales</taxon>
        <taxon>Zoarcidae</taxon>
        <taxon>Zoarcinae</taxon>
        <taxon>Zoarces</taxon>
    </lineage>
</organism>
<dbReference type="AlphaFoldDB" id="A0AAW1EB06"/>
<gene>
    <name evidence="2" type="ORF">VZT92_021600</name>
</gene>
<reference evidence="2 3" key="1">
    <citation type="journal article" date="2024" name="Genome Biol. Evol.">
        <title>Chromosome-level genome assembly of the viviparous eelpout Zoarces viviparus.</title>
        <authorList>
            <person name="Fuhrmann N."/>
            <person name="Brasseur M.V."/>
            <person name="Bakowski C.E."/>
            <person name="Podsiadlowski L."/>
            <person name="Prost S."/>
            <person name="Krehenwinkel H."/>
            <person name="Mayer C."/>
        </authorList>
    </citation>
    <scope>NUCLEOTIDE SEQUENCE [LARGE SCALE GENOMIC DNA]</scope>
    <source>
        <strain evidence="2">NO-MEL_2022_Ind0_liver</strain>
    </source>
</reference>
<sequence length="116" mass="12196">MWTQSGGDSGEFSSFSPAGGAACGTRSGEEERRSGEAGLQIPLVGEKLGKQTGGCEKREEEEEERAGDSPKPPTWDHQRLLRAQPMSAGYGGSIDSGRPMRCGGAGRGDAHCGQRE</sequence>
<evidence type="ECO:0000256" key="1">
    <source>
        <dbReference type="SAM" id="MobiDB-lite"/>
    </source>
</evidence>
<name>A0AAW1EB06_ZOAVI</name>
<feature type="region of interest" description="Disordered" evidence="1">
    <location>
        <begin position="1"/>
        <end position="116"/>
    </location>
</feature>
<comment type="caution">
    <text evidence="2">The sequence shown here is derived from an EMBL/GenBank/DDBJ whole genome shotgun (WGS) entry which is preliminary data.</text>
</comment>
<dbReference type="Proteomes" id="UP001488805">
    <property type="component" value="Unassembled WGS sequence"/>
</dbReference>
<evidence type="ECO:0000313" key="2">
    <source>
        <dbReference type="EMBL" id="KAK9518829.1"/>
    </source>
</evidence>
<protein>
    <submittedName>
        <fullName evidence="2">Uncharacterized protein</fullName>
    </submittedName>
</protein>
<keyword evidence="3" id="KW-1185">Reference proteome</keyword>
<dbReference type="EMBL" id="JBCEZU010000434">
    <property type="protein sequence ID" value="KAK9518829.1"/>
    <property type="molecule type" value="Genomic_DNA"/>
</dbReference>